<evidence type="ECO:0000313" key="3">
    <source>
        <dbReference type="Proteomes" id="UP000823775"/>
    </source>
</evidence>
<evidence type="ECO:0000313" key="2">
    <source>
        <dbReference type="EMBL" id="MCD9640410.1"/>
    </source>
</evidence>
<comment type="caution">
    <text evidence="2">The sequence shown here is derived from an EMBL/GenBank/DDBJ whole genome shotgun (WGS) entry which is preliminary data.</text>
</comment>
<evidence type="ECO:0000256" key="1">
    <source>
        <dbReference type="SAM" id="MobiDB-lite"/>
    </source>
</evidence>
<keyword evidence="3" id="KW-1185">Reference proteome</keyword>
<organism evidence="2 3">
    <name type="scientific">Datura stramonium</name>
    <name type="common">Jimsonweed</name>
    <name type="synonym">Common thornapple</name>
    <dbReference type="NCBI Taxonomy" id="4076"/>
    <lineage>
        <taxon>Eukaryota</taxon>
        <taxon>Viridiplantae</taxon>
        <taxon>Streptophyta</taxon>
        <taxon>Embryophyta</taxon>
        <taxon>Tracheophyta</taxon>
        <taxon>Spermatophyta</taxon>
        <taxon>Magnoliopsida</taxon>
        <taxon>eudicotyledons</taxon>
        <taxon>Gunneridae</taxon>
        <taxon>Pentapetalae</taxon>
        <taxon>asterids</taxon>
        <taxon>lamiids</taxon>
        <taxon>Solanales</taxon>
        <taxon>Solanaceae</taxon>
        <taxon>Solanoideae</taxon>
        <taxon>Datureae</taxon>
        <taxon>Datura</taxon>
    </lineage>
</organism>
<feature type="region of interest" description="Disordered" evidence="1">
    <location>
        <begin position="24"/>
        <end position="47"/>
    </location>
</feature>
<gene>
    <name evidence="2" type="ORF">HAX54_025703</name>
</gene>
<proteinExistence type="predicted"/>
<dbReference type="EMBL" id="JACEIK010003115">
    <property type="protein sequence ID" value="MCD9640410.1"/>
    <property type="molecule type" value="Genomic_DNA"/>
</dbReference>
<accession>A0ABS8V2T1</accession>
<name>A0ABS8V2T1_DATST</name>
<feature type="compositionally biased region" description="Basic and acidic residues" evidence="1">
    <location>
        <begin position="29"/>
        <end position="40"/>
    </location>
</feature>
<protein>
    <submittedName>
        <fullName evidence="2">Uncharacterized protein</fullName>
    </submittedName>
</protein>
<reference evidence="2 3" key="1">
    <citation type="journal article" date="2021" name="BMC Genomics">
        <title>Datura genome reveals duplications of psychoactive alkaloid biosynthetic genes and high mutation rate following tissue culture.</title>
        <authorList>
            <person name="Rajewski A."/>
            <person name="Carter-House D."/>
            <person name="Stajich J."/>
            <person name="Litt A."/>
        </authorList>
    </citation>
    <scope>NUCLEOTIDE SEQUENCE [LARGE SCALE GENOMIC DNA]</scope>
    <source>
        <strain evidence="2">AR-01</strain>
    </source>
</reference>
<sequence length="75" mass="8178">MVARDERESGEGVCGVFFIGASAGSGGVAEEKNKESERSTKPQISKGTARAIEELRIHFEKKLVRAFEEKVQGHS</sequence>
<dbReference type="Proteomes" id="UP000823775">
    <property type="component" value="Unassembled WGS sequence"/>
</dbReference>